<evidence type="ECO:0000313" key="2">
    <source>
        <dbReference type="EMBL" id="KKY33177.1"/>
    </source>
</evidence>
<name>A0A0G2FF57_9PEZI</name>
<reference evidence="2 3" key="1">
    <citation type="submission" date="2015-05" db="EMBL/GenBank/DDBJ databases">
        <title>Distinctive expansion of gene families associated with plant cell wall degradation and secondary metabolism in the genomes of grapevine trunk pathogens.</title>
        <authorList>
            <person name="Lawrence D.P."/>
            <person name="Travadon R."/>
            <person name="Rolshausen P.E."/>
            <person name="Baumgartner K."/>
        </authorList>
    </citation>
    <scope>NUCLEOTIDE SEQUENCE [LARGE SCALE GENOMIC DNA]</scope>
    <source>
        <strain evidence="2">DA912</strain>
    </source>
</reference>
<protein>
    <submittedName>
        <fullName evidence="2">Putative dhhc zinc finger domain-containing protein</fullName>
    </submittedName>
</protein>
<evidence type="ECO:0000256" key="1">
    <source>
        <dbReference type="SAM" id="Phobius"/>
    </source>
</evidence>
<keyword evidence="3" id="KW-1185">Reference proteome</keyword>
<dbReference type="Proteomes" id="UP000034680">
    <property type="component" value="Unassembled WGS sequence"/>
</dbReference>
<comment type="caution">
    <text evidence="2">The sequence shown here is derived from an EMBL/GenBank/DDBJ whole genome shotgun (WGS) entry which is preliminary data.</text>
</comment>
<evidence type="ECO:0000313" key="3">
    <source>
        <dbReference type="Proteomes" id="UP000034680"/>
    </source>
</evidence>
<organism evidence="2 3">
    <name type="scientific">Diaporthe ampelina</name>
    <dbReference type="NCBI Taxonomy" id="1214573"/>
    <lineage>
        <taxon>Eukaryota</taxon>
        <taxon>Fungi</taxon>
        <taxon>Dikarya</taxon>
        <taxon>Ascomycota</taxon>
        <taxon>Pezizomycotina</taxon>
        <taxon>Sordariomycetes</taxon>
        <taxon>Sordariomycetidae</taxon>
        <taxon>Diaporthales</taxon>
        <taxon>Diaporthaceae</taxon>
        <taxon>Diaporthe</taxon>
    </lineage>
</organism>
<feature type="transmembrane region" description="Helical" evidence="1">
    <location>
        <begin position="85"/>
        <end position="105"/>
    </location>
</feature>
<dbReference type="EMBL" id="LCUC01000252">
    <property type="protein sequence ID" value="KKY33177.1"/>
    <property type="molecule type" value="Genomic_DNA"/>
</dbReference>
<keyword evidence="1" id="KW-0472">Membrane</keyword>
<keyword evidence="1" id="KW-1133">Transmembrane helix</keyword>
<gene>
    <name evidence="2" type="ORF">UCDDA912_g06847</name>
</gene>
<feature type="transmembrane region" description="Helical" evidence="1">
    <location>
        <begin position="222"/>
        <end position="240"/>
    </location>
</feature>
<reference evidence="2 3" key="2">
    <citation type="submission" date="2015-05" db="EMBL/GenBank/DDBJ databases">
        <authorList>
            <person name="Morales-Cruz A."/>
            <person name="Amrine K.C."/>
            <person name="Cantu D."/>
        </authorList>
    </citation>
    <scope>NUCLEOTIDE SEQUENCE [LARGE SCALE GENOMIC DNA]</scope>
    <source>
        <strain evidence="2">DA912</strain>
    </source>
</reference>
<keyword evidence="1" id="KW-0812">Transmembrane</keyword>
<dbReference type="OrthoDB" id="5226086at2759"/>
<feature type="transmembrane region" description="Helical" evidence="1">
    <location>
        <begin position="188"/>
        <end position="210"/>
    </location>
</feature>
<dbReference type="STRING" id="1214573.A0A0G2FF57"/>
<accession>A0A0G2FF57</accession>
<sequence length="309" mass="35740">MPLFRLPPILPQEEWDQFGRVQRVLVAVLLVLYQRFFDLVSAAFGGLSVFFICVRVPRRAFQYAERQLGFVGGADAELKAHRWRVSLALAILHGLLVFNWFGAVMRCRWLAHRRRNHAGHWEAPQNKAVVQVDDPERDLGVRWPVDQASGEIYALMYHCLELGKCLPLFNHFCNALNVPVYLETVKPYLCFLFLLSLDGFVVLGSCVWAWSDQQLRSAAIEGSLLFLVTLLFCYAGFMLWQVGRTMAIRNIVWPELGRDGEFRGTYMAAQEETPNRVVVRWRWFANNPWDLGKWSNFCALMGRPRSWLL</sequence>
<proteinExistence type="predicted"/>
<dbReference type="AlphaFoldDB" id="A0A0G2FF57"/>